<evidence type="ECO:0000313" key="3">
    <source>
        <dbReference type="Proteomes" id="UP000292855"/>
    </source>
</evidence>
<gene>
    <name evidence="2" type="ORF">EWE74_07075</name>
</gene>
<reference evidence="2 3" key="1">
    <citation type="submission" date="2019-02" db="EMBL/GenBank/DDBJ databases">
        <authorList>
            <person name="Li Y."/>
        </authorList>
    </citation>
    <scope>NUCLEOTIDE SEQUENCE [LARGE SCALE GENOMIC DNA]</scope>
    <source>
        <strain evidence="2 3">30C10-4-7</strain>
    </source>
</reference>
<dbReference type="RefSeq" id="WP_130140778.1">
    <property type="nucleotide sequence ID" value="NZ_SGIT01000001.1"/>
</dbReference>
<dbReference type="AlphaFoldDB" id="A0A4Q6XQH6"/>
<comment type="caution">
    <text evidence="2">The sequence shown here is derived from an EMBL/GenBank/DDBJ whole genome shotgun (WGS) entry which is preliminary data.</text>
</comment>
<accession>A0A4Q6XQH6</accession>
<feature type="transmembrane region" description="Helical" evidence="1">
    <location>
        <begin position="130"/>
        <end position="152"/>
    </location>
</feature>
<name>A0A4Q6XQH6_9SPHI</name>
<sequence>MSVKKSVLEQKTNTELEKYIVPESRFVPEAIRYAFEILKSRGRHFSDDEVKSIERLIASKEEVVEDRVVHENYIKASNLFLVSVGLGLINIFLAPEITAEGSTIAVSIFTLGFLLIIGLLIRKGFDWMKYVLLVFMIIGVLAIPLILQNIIYQPAVGIINLIQTALQVVSLVILFKIPANHSAEKQRV</sequence>
<dbReference type="EMBL" id="SGIT01000001">
    <property type="protein sequence ID" value="RZF62553.1"/>
    <property type="molecule type" value="Genomic_DNA"/>
</dbReference>
<feature type="transmembrane region" description="Helical" evidence="1">
    <location>
        <begin position="158"/>
        <end position="177"/>
    </location>
</feature>
<keyword evidence="1" id="KW-1133">Transmembrane helix</keyword>
<protein>
    <submittedName>
        <fullName evidence="2">Uncharacterized protein</fullName>
    </submittedName>
</protein>
<proteinExistence type="predicted"/>
<feature type="transmembrane region" description="Helical" evidence="1">
    <location>
        <begin position="76"/>
        <end position="95"/>
    </location>
</feature>
<feature type="transmembrane region" description="Helical" evidence="1">
    <location>
        <begin position="101"/>
        <end position="121"/>
    </location>
</feature>
<keyword evidence="1" id="KW-0472">Membrane</keyword>
<keyword evidence="1" id="KW-0812">Transmembrane</keyword>
<evidence type="ECO:0000256" key="1">
    <source>
        <dbReference type="SAM" id="Phobius"/>
    </source>
</evidence>
<dbReference type="OrthoDB" id="1253310at2"/>
<organism evidence="2 3">
    <name type="scientific">Sphingobacterium corticibacterium</name>
    <dbReference type="NCBI Taxonomy" id="2484746"/>
    <lineage>
        <taxon>Bacteria</taxon>
        <taxon>Pseudomonadati</taxon>
        <taxon>Bacteroidota</taxon>
        <taxon>Sphingobacteriia</taxon>
        <taxon>Sphingobacteriales</taxon>
        <taxon>Sphingobacteriaceae</taxon>
        <taxon>Sphingobacterium</taxon>
    </lineage>
</organism>
<keyword evidence="3" id="KW-1185">Reference proteome</keyword>
<dbReference type="Proteomes" id="UP000292855">
    <property type="component" value="Unassembled WGS sequence"/>
</dbReference>
<evidence type="ECO:0000313" key="2">
    <source>
        <dbReference type="EMBL" id="RZF62553.1"/>
    </source>
</evidence>